<keyword evidence="2" id="KW-1185">Reference proteome</keyword>
<dbReference type="Gramene" id="EME30391">
    <property type="protein sequence ID" value="EME30391"/>
    <property type="gene ID" value="Gasu_22980"/>
</dbReference>
<sequence length="119" mass="13732">MKESNELFQALTKVVRYLSFDKNVREETQFLRKVCEGQVEDGARGLEFGSSVSSETFCHLVKDWKTLVKAVQEYQEVLKANNIGVENNERQRIEQSARRVGLEVPIGFDNDKESDFKKD</sequence>
<reference evidence="2" key="1">
    <citation type="journal article" date="2013" name="Science">
        <title>Gene transfer from bacteria and archaea facilitated evolution of an extremophilic eukaryote.</title>
        <authorList>
            <person name="Schonknecht G."/>
            <person name="Chen W.H."/>
            <person name="Ternes C.M."/>
            <person name="Barbier G.G."/>
            <person name="Shrestha R.P."/>
            <person name="Stanke M."/>
            <person name="Brautigam A."/>
            <person name="Baker B.J."/>
            <person name="Banfield J.F."/>
            <person name="Garavito R.M."/>
            <person name="Carr K."/>
            <person name="Wilkerson C."/>
            <person name="Rensing S.A."/>
            <person name="Gagneul D."/>
            <person name="Dickenson N.E."/>
            <person name="Oesterhelt C."/>
            <person name="Lercher M.J."/>
            <person name="Weber A.P."/>
        </authorList>
    </citation>
    <scope>NUCLEOTIDE SEQUENCE [LARGE SCALE GENOMIC DNA]</scope>
    <source>
        <strain evidence="2">074W</strain>
    </source>
</reference>
<accession>M2W3U8</accession>
<dbReference type="GeneID" id="17089124"/>
<name>M2W3U8_GALSU</name>
<protein>
    <submittedName>
        <fullName evidence="1">Uncharacterized protein</fullName>
    </submittedName>
</protein>
<gene>
    <name evidence="1" type="ORF">Gasu_22980</name>
</gene>
<organism evidence="1 2">
    <name type="scientific">Galdieria sulphuraria</name>
    <name type="common">Red alga</name>
    <dbReference type="NCBI Taxonomy" id="130081"/>
    <lineage>
        <taxon>Eukaryota</taxon>
        <taxon>Rhodophyta</taxon>
        <taxon>Bangiophyceae</taxon>
        <taxon>Galdieriales</taxon>
        <taxon>Galdieriaceae</taxon>
        <taxon>Galdieria</taxon>
    </lineage>
</organism>
<dbReference type="AlphaFoldDB" id="M2W3U8"/>
<dbReference type="EMBL" id="KB454500">
    <property type="protein sequence ID" value="EME30391.1"/>
    <property type="molecule type" value="Genomic_DNA"/>
</dbReference>
<dbReference type="RefSeq" id="XP_005706911.1">
    <property type="nucleotide sequence ID" value="XM_005706854.1"/>
</dbReference>
<dbReference type="OrthoDB" id="7597at2759"/>
<dbReference type="KEGG" id="gsl:Gasu_22980"/>
<proteinExistence type="predicted"/>
<dbReference type="Proteomes" id="UP000030680">
    <property type="component" value="Unassembled WGS sequence"/>
</dbReference>
<evidence type="ECO:0000313" key="2">
    <source>
        <dbReference type="Proteomes" id="UP000030680"/>
    </source>
</evidence>
<evidence type="ECO:0000313" key="1">
    <source>
        <dbReference type="EMBL" id="EME30391.1"/>
    </source>
</evidence>